<dbReference type="InterPro" id="IPR038626">
    <property type="entry name" value="Rof-like_sf"/>
</dbReference>
<evidence type="ECO:0000313" key="1">
    <source>
        <dbReference type="EMBL" id="OLF51925.1"/>
    </source>
</evidence>
<reference evidence="1 2" key="1">
    <citation type="submission" date="2016-12" db="EMBL/GenBank/DDBJ databases">
        <authorList>
            <person name="Song W.-J."/>
            <person name="Kurnit D.M."/>
        </authorList>
    </citation>
    <scope>NUCLEOTIDE SEQUENCE [LARGE SCALE GENOMIC DNA]</scope>
    <source>
        <strain evidence="1 2">PCL1601</strain>
    </source>
</reference>
<protein>
    <submittedName>
        <fullName evidence="1">Transcriptional antiterminator</fullName>
    </submittedName>
</protein>
<name>A0A1Q8EJF7_9PSED</name>
<dbReference type="AlphaFoldDB" id="A0A1Q8EJF7"/>
<dbReference type="Gene3D" id="2.30.30.400">
    <property type="entry name" value="Rof-like"/>
    <property type="match status" value="1"/>
</dbReference>
<dbReference type="Pfam" id="PF07073">
    <property type="entry name" value="ROF"/>
    <property type="match status" value="1"/>
</dbReference>
<accession>A0A1Q8EJF7</accession>
<dbReference type="EMBL" id="MSCT01000020">
    <property type="protein sequence ID" value="OLF51925.1"/>
    <property type="molecule type" value="Genomic_DNA"/>
</dbReference>
<dbReference type="InterPro" id="IPR023534">
    <property type="entry name" value="Rof/RNase_P-like"/>
</dbReference>
<gene>
    <name evidence="1" type="ORF">BTN82_24610</name>
</gene>
<organism evidence="1 2">
    <name type="scientific">Pseudomonas chlororaphis</name>
    <dbReference type="NCBI Taxonomy" id="587753"/>
    <lineage>
        <taxon>Bacteria</taxon>
        <taxon>Pseudomonadati</taxon>
        <taxon>Pseudomonadota</taxon>
        <taxon>Gammaproteobacteria</taxon>
        <taxon>Pseudomonadales</taxon>
        <taxon>Pseudomonadaceae</taxon>
        <taxon>Pseudomonas</taxon>
    </lineage>
</organism>
<evidence type="ECO:0000313" key="2">
    <source>
        <dbReference type="Proteomes" id="UP000185578"/>
    </source>
</evidence>
<comment type="caution">
    <text evidence="1">The sequence shown here is derived from an EMBL/GenBank/DDBJ whole genome shotgun (WGS) entry which is preliminary data.</text>
</comment>
<dbReference type="RefSeq" id="WP_075121673.1">
    <property type="nucleotide sequence ID" value="NZ_MSCT01000020.1"/>
</dbReference>
<dbReference type="SUPFAM" id="SSF101744">
    <property type="entry name" value="Rof/RNase P subunit-like"/>
    <property type="match status" value="1"/>
</dbReference>
<dbReference type="Proteomes" id="UP000185578">
    <property type="component" value="Unassembled WGS sequence"/>
</dbReference>
<dbReference type="InterPro" id="IPR009778">
    <property type="entry name" value="ROF"/>
</dbReference>
<sequence>MNTYRPLDCDLHDYLEIACMHGYRLRVELIDGSRFEAVGSTTRTDASGEEFFCLAGAEGPIDVRLDQLLAITPLDAQRSFGRIVLNGPHCVT</sequence>
<dbReference type="OrthoDB" id="5344363at2"/>
<proteinExistence type="predicted"/>